<feature type="region of interest" description="Disordered" evidence="1">
    <location>
        <begin position="1"/>
        <end position="26"/>
    </location>
</feature>
<dbReference type="EMBL" id="JAYMYR010000003">
    <property type="protein sequence ID" value="KAK7373520.1"/>
    <property type="molecule type" value="Genomic_DNA"/>
</dbReference>
<evidence type="ECO:0000313" key="2">
    <source>
        <dbReference type="EMBL" id="KAK7373520.1"/>
    </source>
</evidence>
<dbReference type="Gene3D" id="1.10.20.10">
    <property type="entry name" value="Histone, subunit A"/>
    <property type="match status" value="1"/>
</dbReference>
<dbReference type="InterPro" id="IPR009072">
    <property type="entry name" value="Histone-fold"/>
</dbReference>
<gene>
    <name evidence="2" type="ORF">VNO80_06933</name>
</gene>
<organism evidence="2 3">
    <name type="scientific">Phaseolus coccineus</name>
    <name type="common">Scarlet runner bean</name>
    <name type="synonym">Phaseolus multiflorus</name>
    <dbReference type="NCBI Taxonomy" id="3886"/>
    <lineage>
        <taxon>Eukaryota</taxon>
        <taxon>Viridiplantae</taxon>
        <taxon>Streptophyta</taxon>
        <taxon>Embryophyta</taxon>
        <taxon>Tracheophyta</taxon>
        <taxon>Spermatophyta</taxon>
        <taxon>Magnoliopsida</taxon>
        <taxon>eudicotyledons</taxon>
        <taxon>Gunneridae</taxon>
        <taxon>Pentapetalae</taxon>
        <taxon>rosids</taxon>
        <taxon>fabids</taxon>
        <taxon>Fabales</taxon>
        <taxon>Fabaceae</taxon>
        <taxon>Papilionoideae</taxon>
        <taxon>50 kb inversion clade</taxon>
        <taxon>NPAAA clade</taxon>
        <taxon>indigoferoid/millettioid clade</taxon>
        <taxon>Phaseoleae</taxon>
        <taxon>Phaseolus</taxon>
    </lineage>
</organism>
<protein>
    <recommendedName>
        <fullName evidence="4">Histone H2A</fullName>
    </recommendedName>
</protein>
<dbReference type="Proteomes" id="UP001374584">
    <property type="component" value="Unassembled WGS sequence"/>
</dbReference>
<evidence type="ECO:0000256" key="1">
    <source>
        <dbReference type="SAM" id="MobiDB-lite"/>
    </source>
</evidence>
<proteinExistence type="predicted"/>
<reference evidence="2 3" key="1">
    <citation type="submission" date="2024-01" db="EMBL/GenBank/DDBJ databases">
        <title>The genomes of 5 underutilized Papilionoideae crops provide insights into root nodulation and disease resistanc.</title>
        <authorList>
            <person name="Jiang F."/>
        </authorList>
    </citation>
    <scope>NUCLEOTIDE SEQUENCE [LARGE SCALE GENOMIC DNA]</scope>
    <source>
        <strain evidence="2">JINMINGXINNONG_FW02</strain>
        <tissue evidence="2">Leaves</tissue>
    </source>
</reference>
<feature type="compositionally biased region" description="Basic and acidic residues" evidence="1">
    <location>
        <begin position="1"/>
        <end position="15"/>
    </location>
</feature>
<evidence type="ECO:0000313" key="3">
    <source>
        <dbReference type="Proteomes" id="UP001374584"/>
    </source>
</evidence>
<name>A0AAN9REX4_PHACN</name>
<dbReference type="AlphaFoldDB" id="A0AAN9REX4"/>
<dbReference type="SUPFAM" id="SSF47113">
    <property type="entry name" value="Histone-fold"/>
    <property type="match status" value="1"/>
</dbReference>
<keyword evidence="3" id="KW-1185">Reference proteome</keyword>
<comment type="caution">
    <text evidence="2">The sequence shown here is derived from an EMBL/GenBank/DDBJ whole genome shotgun (WGS) entry which is preliminary data.</text>
</comment>
<feature type="region of interest" description="Disordered" evidence="1">
    <location>
        <begin position="43"/>
        <end position="66"/>
    </location>
</feature>
<dbReference type="GO" id="GO:0046982">
    <property type="term" value="F:protein heterodimerization activity"/>
    <property type="evidence" value="ECO:0007669"/>
    <property type="project" value="InterPro"/>
</dbReference>
<evidence type="ECO:0008006" key="4">
    <source>
        <dbReference type="Google" id="ProtNLM"/>
    </source>
</evidence>
<accession>A0AAN9REX4</accession>
<sequence length="66" mass="7149">MEPGGEIKKGVEGRKGNGPKKKPVTRSVRAELQFPIGKVGRYLKKGRTRADPFGSQGRIGKVDGRS</sequence>